<name>A0ACB9AY59_ARCLA</name>
<proteinExistence type="predicted"/>
<dbReference type="EMBL" id="CM042053">
    <property type="protein sequence ID" value="KAI3714792.1"/>
    <property type="molecule type" value="Genomic_DNA"/>
</dbReference>
<organism evidence="1 2">
    <name type="scientific">Arctium lappa</name>
    <name type="common">Greater burdock</name>
    <name type="synonym">Lappa major</name>
    <dbReference type="NCBI Taxonomy" id="4217"/>
    <lineage>
        <taxon>Eukaryota</taxon>
        <taxon>Viridiplantae</taxon>
        <taxon>Streptophyta</taxon>
        <taxon>Embryophyta</taxon>
        <taxon>Tracheophyta</taxon>
        <taxon>Spermatophyta</taxon>
        <taxon>Magnoliopsida</taxon>
        <taxon>eudicotyledons</taxon>
        <taxon>Gunneridae</taxon>
        <taxon>Pentapetalae</taxon>
        <taxon>asterids</taxon>
        <taxon>campanulids</taxon>
        <taxon>Asterales</taxon>
        <taxon>Asteraceae</taxon>
        <taxon>Carduoideae</taxon>
        <taxon>Cardueae</taxon>
        <taxon>Arctiinae</taxon>
        <taxon>Arctium</taxon>
    </lineage>
</organism>
<dbReference type="Proteomes" id="UP001055879">
    <property type="component" value="Linkage Group LG07"/>
</dbReference>
<evidence type="ECO:0000313" key="1">
    <source>
        <dbReference type="EMBL" id="KAI3714792.1"/>
    </source>
</evidence>
<sequence length="155" mass="17917">MSRLWWFFSAMLLSSVDLSNSDLVCGVTEIELMHSVFWDDNVTDVTHLLQAIDFIRLQILCFSSLLLIWADSVIKLQLERKRVGSQELNIKSCFDFSVGSPFFSTRRQPKHKLWEKVKQTAKSEKIAAKHSDSPLQKVAGHSSRKTELKWDIQVY</sequence>
<reference evidence="2" key="1">
    <citation type="journal article" date="2022" name="Mol. Ecol. Resour.">
        <title>The genomes of chicory, endive, great burdock and yacon provide insights into Asteraceae palaeo-polyploidization history and plant inulin production.</title>
        <authorList>
            <person name="Fan W."/>
            <person name="Wang S."/>
            <person name="Wang H."/>
            <person name="Wang A."/>
            <person name="Jiang F."/>
            <person name="Liu H."/>
            <person name="Zhao H."/>
            <person name="Xu D."/>
            <person name="Zhang Y."/>
        </authorList>
    </citation>
    <scope>NUCLEOTIDE SEQUENCE [LARGE SCALE GENOMIC DNA]</scope>
    <source>
        <strain evidence="2">cv. Niubang</strain>
    </source>
</reference>
<keyword evidence="2" id="KW-1185">Reference proteome</keyword>
<protein>
    <submittedName>
        <fullName evidence="1">Uncharacterized protein</fullName>
    </submittedName>
</protein>
<evidence type="ECO:0000313" key="2">
    <source>
        <dbReference type="Proteomes" id="UP001055879"/>
    </source>
</evidence>
<accession>A0ACB9AY59</accession>
<gene>
    <name evidence="1" type="ORF">L6452_21752</name>
</gene>
<comment type="caution">
    <text evidence="1">The sequence shown here is derived from an EMBL/GenBank/DDBJ whole genome shotgun (WGS) entry which is preliminary data.</text>
</comment>
<reference evidence="1 2" key="2">
    <citation type="journal article" date="2022" name="Mol. Ecol. Resour.">
        <title>The genomes of chicory, endive, great burdock and yacon provide insights into Asteraceae paleo-polyploidization history and plant inulin production.</title>
        <authorList>
            <person name="Fan W."/>
            <person name="Wang S."/>
            <person name="Wang H."/>
            <person name="Wang A."/>
            <person name="Jiang F."/>
            <person name="Liu H."/>
            <person name="Zhao H."/>
            <person name="Xu D."/>
            <person name="Zhang Y."/>
        </authorList>
    </citation>
    <scope>NUCLEOTIDE SEQUENCE [LARGE SCALE GENOMIC DNA]</scope>
    <source>
        <strain evidence="2">cv. Niubang</strain>
    </source>
</reference>